<reference evidence="1 2" key="1">
    <citation type="submission" date="2019-07" db="EMBL/GenBank/DDBJ databases">
        <title>Complete Genome Sequence of Leptotrichia trevisanii Strain JMUB3870.</title>
        <authorList>
            <person name="Watanabe S."/>
            <person name="Cui L."/>
        </authorList>
    </citation>
    <scope>NUCLEOTIDE SEQUENCE [LARGE SCALE GENOMIC DNA]</scope>
    <source>
        <strain evidence="1 2">JMUB3870</strain>
    </source>
</reference>
<organism evidence="1 2">
    <name type="scientific">Leptotrichia trevisanii</name>
    <dbReference type="NCBI Taxonomy" id="109328"/>
    <lineage>
        <taxon>Bacteria</taxon>
        <taxon>Fusobacteriati</taxon>
        <taxon>Fusobacteriota</taxon>
        <taxon>Fusobacteriia</taxon>
        <taxon>Fusobacteriales</taxon>
        <taxon>Leptotrichiaceae</taxon>
        <taxon>Leptotrichia</taxon>
    </lineage>
</organism>
<accession>A0A510KZP1</accession>
<dbReference type="Proteomes" id="UP000422644">
    <property type="component" value="Chromosome"/>
</dbReference>
<proteinExistence type="predicted"/>
<protein>
    <submittedName>
        <fullName evidence="1">Chromodomain helicase DNA binding protein</fullName>
    </submittedName>
</protein>
<evidence type="ECO:0000313" key="2">
    <source>
        <dbReference type="Proteomes" id="UP000422644"/>
    </source>
</evidence>
<dbReference type="EMBL" id="AP019831">
    <property type="protein sequence ID" value="BBM45110.1"/>
    <property type="molecule type" value="Genomic_DNA"/>
</dbReference>
<dbReference type="AlphaFoldDB" id="A0A510KZP1"/>
<name>A0A510KZP1_9FUSO</name>
<gene>
    <name evidence="1" type="ORF">JMUB3870_1228</name>
</gene>
<sequence>MKKANVIFSVCVLLLRNIRIKVLSYTNFKIFDLFGTALEKFNIKNIDTFYYKKLDFFYFKINY</sequence>
<keyword evidence="2" id="KW-1185">Reference proteome</keyword>
<evidence type="ECO:0000313" key="1">
    <source>
        <dbReference type="EMBL" id="BBM45110.1"/>
    </source>
</evidence>